<feature type="chain" id="PRO_5035680289" description="Insulin-like domain-containing protein" evidence="7">
    <location>
        <begin position="27"/>
        <end position="152"/>
    </location>
</feature>
<dbReference type="Proteomes" id="UP000728032">
    <property type="component" value="Unassembled WGS sequence"/>
</dbReference>
<dbReference type="EMBL" id="CAJPVJ010009409">
    <property type="protein sequence ID" value="CAG2172573.1"/>
    <property type="molecule type" value="Genomic_DNA"/>
</dbReference>
<sequence length="152" mass="17533">MVIHLNIWTIMSLVLISICDCNPSHGHRSQGTSDSYFKVFGYLKLERHLSMRLCGKPLAEALTVACPNNTFNSKRSNKMVDFFDYSLAEEPTPDVLELTKSMLQEMVTENPYRFHRNIRTVHQDCCQNSCTFAQIEEYCNSTSTHTRPNNNY</sequence>
<evidence type="ECO:0000256" key="3">
    <source>
        <dbReference type="ARBA" id="ARBA00022685"/>
    </source>
</evidence>
<protein>
    <recommendedName>
        <fullName evidence="8">Insulin-like domain-containing protein</fullName>
    </recommendedName>
</protein>
<dbReference type="Gene3D" id="1.10.100.10">
    <property type="entry name" value="Insulin-like"/>
    <property type="match status" value="1"/>
</dbReference>
<dbReference type="InterPro" id="IPR022353">
    <property type="entry name" value="Insulin_CS"/>
</dbReference>
<accession>A0A7R9M8E9</accession>
<comment type="subunit">
    <text evidence="2">Heterodimer of a B chain and an A chain linked by two disulfide bonds.</text>
</comment>
<evidence type="ECO:0000256" key="1">
    <source>
        <dbReference type="ARBA" id="ARBA00009034"/>
    </source>
</evidence>
<dbReference type="Pfam" id="PF00049">
    <property type="entry name" value="Insulin"/>
    <property type="match status" value="1"/>
</dbReference>
<evidence type="ECO:0000256" key="2">
    <source>
        <dbReference type="ARBA" id="ARBA00011207"/>
    </source>
</evidence>
<dbReference type="EMBL" id="OC924234">
    <property type="protein sequence ID" value="CAD7655386.1"/>
    <property type="molecule type" value="Genomic_DNA"/>
</dbReference>
<evidence type="ECO:0000256" key="4">
    <source>
        <dbReference type="ARBA" id="ARBA00022729"/>
    </source>
</evidence>
<dbReference type="InterPro" id="IPR016179">
    <property type="entry name" value="Insulin-like"/>
</dbReference>
<dbReference type="SUPFAM" id="SSF56994">
    <property type="entry name" value="Insulin-like"/>
    <property type="match status" value="1"/>
</dbReference>
<keyword evidence="10" id="KW-1185">Reference proteome</keyword>
<dbReference type="PANTHER" id="PTHR13647:SF4">
    <property type="entry name" value="INSULIN-LIKE PEPTIDE 1-RELATED"/>
    <property type="match status" value="1"/>
</dbReference>
<name>A0A7R9M8E9_9ACAR</name>
<reference evidence="9" key="1">
    <citation type="submission" date="2020-11" db="EMBL/GenBank/DDBJ databases">
        <authorList>
            <person name="Tran Van P."/>
        </authorList>
    </citation>
    <scope>NUCLEOTIDE SEQUENCE</scope>
</reference>
<evidence type="ECO:0000256" key="5">
    <source>
        <dbReference type="ARBA" id="ARBA00023157"/>
    </source>
</evidence>
<comment type="similarity">
    <text evidence="1 6">Belongs to the insulin family.</text>
</comment>
<keyword evidence="4 7" id="KW-0732">Signal</keyword>
<dbReference type="OrthoDB" id="10019596at2759"/>
<dbReference type="SMART" id="SM00078">
    <property type="entry name" value="IlGF"/>
    <property type="match status" value="1"/>
</dbReference>
<dbReference type="PANTHER" id="PTHR13647">
    <property type="entry name" value="INSULIN-LIKE PEPTIDE 2-RELATED"/>
    <property type="match status" value="1"/>
</dbReference>
<dbReference type="InterPro" id="IPR022352">
    <property type="entry name" value="Ins/IGF/rlx"/>
</dbReference>
<feature type="domain" description="Insulin-like" evidence="8">
    <location>
        <begin position="51"/>
        <end position="139"/>
    </location>
</feature>
<dbReference type="GO" id="GO:0005179">
    <property type="term" value="F:hormone activity"/>
    <property type="evidence" value="ECO:0007669"/>
    <property type="project" value="InterPro"/>
</dbReference>
<dbReference type="PRINTS" id="PR00276">
    <property type="entry name" value="INSULINFAMLY"/>
</dbReference>
<dbReference type="InterPro" id="IPR036438">
    <property type="entry name" value="Insulin-like_sf"/>
</dbReference>
<proteinExistence type="inferred from homology"/>
<evidence type="ECO:0000313" key="9">
    <source>
        <dbReference type="EMBL" id="CAD7655386.1"/>
    </source>
</evidence>
<organism evidence="9">
    <name type="scientific">Oppiella nova</name>
    <dbReference type="NCBI Taxonomy" id="334625"/>
    <lineage>
        <taxon>Eukaryota</taxon>
        <taxon>Metazoa</taxon>
        <taxon>Ecdysozoa</taxon>
        <taxon>Arthropoda</taxon>
        <taxon>Chelicerata</taxon>
        <taxon>Arachnida</taxon>
        <taxon>Acari</taxon>
        <taxon>Acariformes</taxon>
        <taxon>Sarcoptiformes</taxon>
        <taxon>Oribatida</taxon>
        <taxon>Brachypylina</taxon>
        <taxon>Oppioidea</taxon>
        <taxon>Oppiidae</taxon>
        <taxon>Oppiella</taxon>
    </lineage>
</organism>
<dbReference type="PROSITE" id="PS00262">
    <property type="entry name" value="INSULIN"/>
    <property type="match status" value="1"/>
</dbReference>
<dbReference type="GO" id="GO:0005576">
    <property type="term" value="C:extracellular region"/>
    <property type="evidence" value="ECO:0007669"/>
    <property type="project" value="UniProtKB-SubCell"/>
</dbReference>
<comment type="subcellular location">
    <subcellularLocation>
        <location evidence="6">Secreted</location>
    </subcellularLocation>
</comment>
<evidence type="ECO:0000256" key="7">
    <source>
        <dbReference type="SAM" id="SignalP"/>
    </source>
</evidence>
<keyword evidence="3" id="KW-0165">Cleavage on pair of basic residues</keyword>
<keyword evidence="5" id="KW-1015">Disulfide bond</keyword>
<gene>
    <name evidence="9" type="ORF">ONB1V03_LOCUS12029</name>
</gene>
<evidence type="ECO:0000259" key="8">
    <source>
        <dbReference type="SMART" id="SM00078"/>
    </source>
</evidence>
<evidence type="ECO:0000313" key="10">
    <source>
        <dbReference type="Proteomes" id="UP000728032"/>
    </source>
</evidence>
<keyword evidence="6" id="KW-0964">Secreted</keyword>
<dbReference type="AlphaFoldDB" id="A0A7R9M8E9"/>
<feature type="signal peptide" evidence="7">
    <location>
        <begin position="1"/>
        <end position="26"/>
    </location>
</feature>
<evidence type="ECO:0000256" key="6">
    <source>
        <dbReference type="RuleBase" id="RU000406"/>
    </source>
</evidence>